<gene>
    <name evidence="8" type="ORF">DAEQUDRAFT_736430</name>
</gene>
<keyword evidence="9" id="KW-1185">Reference proteome</keyword>
<accession>A0A165SGD1</accession>
<dbReference type="Pfam" id="PF00107">
    <property type="entry name" value="ADH_zinc_N"/>
    <property type="match status" value="1"/>
</dbReference>
<comment type="cofactor">
    <cofactor evidence="1">
        <name>Zn(2+)</name>
        <dbReference type="ChEBI" id="CHEBI:29105"/>
    </cofactor>
</comment>
<reference evidence="8 9" key="1">
    <citation type="journal article" date="2016" name="Mol. Biol. Evol.">
        <title>Comparative Genomics of Early-Diverging Mushroom-Forming Fungi Provides Insights into the Origins of Lignocellulose Decay Capabilities.</title>
        <authorList>
            <person name="Nagy L.G."/>
            <person name="Riley R."/>
            <person name="Tritt A."/>
            <person name="Adam C."/>
            <person name="Daum C."/>
            <person name="Floudas D."/>
            <person name="Sun H."/>
            <person name="Yadav J.S."/>
            <person name="Pangilinan J."/>
            <person name="Larsson K.H."/>
            <person name="Matsuura K."/>
            <person name="Barry K."/>
            <person name="Labutti K."/>
            <person name="Kuo R."/>
            <person name="Ohm R.A."/>
            <person name="Bhattacharya S.S."/>
            <person name="Shirouzu T."/>
            <person name="Yoshinaga Y."/>
            <person name="Martin F.M."/>
            <person name="Grigoriev I.V."/>
            <person name="Hibbett D.S."/>
        </authorList>
    </citation>
    <scope>NUCLEOTIDE SEQUENCE [LARGE SCALE GENOMIC DNA]</scope>
    <source>
        <strain evidence="8 9">L-15889</strain>
    </source>
</reference>
<dbReference type="Proteomes" id="UP000076727">
    <property type="component" value="Unassembled WGS sequence"/>
</dbReference>
<evidence type="ECO:0000313" key="9">
    <source>
        <dbReference type="Proteomes" id="UP000076727"/>
    </source>
</evidence>
<dbReference type="PANTHER" id="PTHR42940:SF7">
    <property type="entry name" value="ALCOHOL DEHYDROGENASE-LIKE N-TERMINAL DOMAIN-CONTAINING PROTEIN"/>
    <property type="match status" value="1"/>
</dbReference>
<feature type="domain" description="Alcohol dehydrogenase-like N-terminal" evidence="7">
    <location>
        <begin position="32"/>
        <end position="144"/>
    </location>
</feature>
<dbReference type="FunFam" id="3.40.50.720:FF:000022">
    <property type="entry name" value="Cinnamyl alcohol dehydrogenase"/>
    <property type="match status" value="1"/>
</dbReference>
<dbReference type="InterPro" id="IPR013154">
    <property type="entry name" value="ADH-like_N"/>
</dbReference>
<dbReference type="GO" id="GO:0046872">
    <property type="term" value="F:metal ion binding"/>
    <property type="evidence" value="ECO:0007669"/>
    <property type="project" value="UniProtKB-KW"/>
</dbReference>
<dbReference type="STRING" id="1314783.A0A165SGD1"/>
<evidence type="ECO:0000256" key="3">
    <source>
        <dbReference type="ARBA" id="ARBA00022723"/>
    </source>
</evidence>
<dbReference type="InterPro" id="IPR036291">
    <property type="entry name" value="NAD(P)-bd_dom_sf"/>
</dbReference>
<dbReference type="CDD" id="cd08296">
    <property type="entry name" value="CAD_like"/>
    <property type="match status" value="1"/>
</dbReference>
<dbReference type="GO" id="GO:0005737">
    <property type="term" value="C:cytoplasm"/>
    <property type="evidence" value="ECO:0007669"/>
    <property type="project" value="TreeGrafter"/>
</dbReference>
<organism evidence="8 9">
    <name type="scientific">Daedalea quercina L-15889</name>
    <dbReference type="NCBI Taxonomy" id="1314783"/>
    <lineage>
        <taxon>Eukaryota</taxon>
        <taxon>Fungi</taxon>
        <taxon>Dikarya</taxon>
        <taxon>Basidiomycota</taxon>
        <taxon>Agaricomycotina</taxon>
        <taxon>Agaricomycetes</taxon>
        <taxon>Polyporales</taxon>
        <taxon>Fomitopsis</taxon>
    </lineage>
</organism>
<dbReference type="Gene3D" id="3.90.180.10">
    <property type="entry name" value="Medium-chain alcohol dehydrogenases, catalytic domain"/>
    <property type="match status" value="1"/>
</dbReference>
<dbReference type="OrthoDB" id="1560166at2759"/>
<sequence>MTSHPKSYKAYAFLEKGGPLKPVTLEWKDPAPGEVVVKVLACGVCASDEMVKDSFFPNQSYPRIPGHEVIGDVVAVAEGERYWKIGDRVGAGWHGGHCSSCKRCRIGDFVTCPLSSGVPTGVGRDGGYAEYATLRSESLASIPKDVDPAEVAPHLCAGVTTFNALRHVQSAPPDIVAVQGIGGLGHLAIQFSRKMGFRTIALSTGTSKKELALSLGAHDFIAGTAAEQAQALQKLGGARVIMCTAPDAQAMSDLIGGLDYDGELIVVGVSGAPVNVPIIPLITKRVVVRGWPYGSGSDCEDTVQFARAHDVKVMIQSFPLDQAPEAFEHRTTARFRAVIVP</sequence>
<dbReference type="Gene3D" id="3.40.50.720">
    <property type="entry name" value="NAD(P)-binding Rossmann-like Domain"/>
    <property type="match status" value="1"/>
</dbReference>
<evidence type="ECO:0000313" key="8">
    <source>
        <dbReference type="EMBL" id="KZT71942.1"/>
    </source>
</evidence>
<dbReference type="GO" id="GO:0004022">
    <property type="term" value="F:alcohol dehydrogenase (NAD+) activity"/>
    <property type="evidence" value="ECO:0007669"/>
    <property type="project" value="TreeGrafter"/>
</dbReference>
<evidence type="ECO:0000256" key="4">
    <source>
        <dbReference type="ARBA" id="ARBA00022833"/>
    </source>
</evidence>
<dbReference type="SUPFAM" id="SSF51735">
    <property type="entry name" value="NAD(P)-binding Rossmann-fold domains"/>
    <property type="match status" value="1"/>
</dbReference>
<dbReference type="Pfam" id="PF08240">
    <property type="entry name" value="ADH_N"/>
    <property type="match status" value="1"/>
</dbReference>
<evidence type="ECO:0000256" key="2">
    <source>
        <dbReference type="ARBA" id="ARBA00008072"/>
    </source>
</evidence>
<dbReference type="InterPro" id="IPR013149">
    <property type="entry name" value="ADH-like_C"/>
</dbReference>
<keyword evidence="5" id="KW-0560">Oxidoreductase</keyword>
<dbReference type="InterPro" id="IPR011032">
    <property type="entry name" value="GroES-like_sf"/>
</dbReference>
<proteinExistence type="inferred from homology"/>
<dbReference type="SUPFAM" id="SSF50129">
    <property type="entry name" value="GroES-like"/>
    <property type="match status" value="1"/>
</dbReference>
<evidence type="ECO:0000256" key="1">
    <source>
        <dbReference type="ARBA" id="ARBA00001947"/>
    </source>
</evidence>
<feature type="domain" description="Alcohol dehydrogenase-like C-terminal" evidence="6">
    <location>
        <begin position="183"/>
        <end position="305"/>
    </location>
</feature>
<dbReference type="PANTHER" id="PTHR42940">
    <property type="entry name" value="ALCOHOL DEHYDROGENASE 1-RELATED"/>
    <property type="match status" value="1"/>
</dbReference>
<evidence type="ECO:0000259" key="6">
    <source>
        <dbReference type="Pfam" id="PF00107"/>
    </source>
</evidence>
<evidence type="ECO:0000256" key="5">
    <source>
        <dbReference type="ARBA" id="ARBA00023002"/>
    </source>
</evidence>
<name>A0A165SGD1_9APHY</name>
<comment type="similarity">
    <text evidence="2">Belongs to the zinc-containing alcohol dehydrogenase family.</text>
</comment>
<keyword evidence="3" id="KW-0479">Metal-binding</keyword>
<dbReference type="AlphaFoldDB" id="A0A165SGD1"/>
<protein>
    <submittedName>
        <fullName evidence="8">GroES-like protein</fullName>
    </submittedName>
</protein>
<dbReference type="EMBL" id="KV429043">
    <property type="protein sequence ID" value="KZT71942.1"/>
    <property type="molecule type" value="Genomic_DNA"/>
</dbReference>
<keyword evidence="4" id="KW-0862">Zinc</keyword>
<evidence type="ECO:0000259" key="7">
    <source>
        <dbReference type="Pfam" id="PF08240"/>
    </source>
</evidence>